<keyword evidence="3" id="KW-0067">ATP-binding</keyword>
<dbReference type="InterPro" id="IPR036890">
    <property type="entry name" value="HATPase_C_sf"/>
</dbReference>
<dbReference type="Pfam" id="PF13581">
    <property type="entry name" value="HATPase_c_2"/>
    <property type="match status" value="1"/>
</dbReference>
<dbReference type="Gene3D" id="3.30.565.10">
    <property type="entry name" value="Histidine kinase-like ATPase, C-terminal domain"/>
    <property type="match status" value="1"/>
</dbReference>
<keyword evidence="1" id="KW-0808">Transferase</keyword>
<accession>A0ABV3DPW0</accession>
<dbReference type="EMBL" id="JBEZFP010000100">
    <property type="protein sequence ID" value="MEU8137788.1"/>
    <property type="molecule type" value="Genomic_DNA"/>
</dbReference>
<dbReference type="InterPro" id="IPR050267">
    <property type="entry name" value="Anti-sigma-factor_SerPK"/>
</dbReference>
<name>A0ABV3DPW0_9ACTN</name>
<dbReference type="PANTHER" id="PTHR35526">
    <property type="entry name" value="ANTI-SIGMA-F FACTOR RSBW-RELATED"/>
    <property type="match status" value="1"/>
</dbReference>
<gene>
    <name evidence="3" type="ORF">AB0C36_30270</name>
</gene>
<dbReference type="CDD" id="cd16936">
    <property type="entry name" value="HATPase_RsbW-like"/>
    <property type="match status" value="1"/>
</dbReference>
<protein>
    <submittedName>
        <fullName evidence="3">ATP-binding protein</fullName>
    </submittedName>
</protein>
<dbReference type="Proteomes" id="UP001551482">
    <property type="component" value="Unassembled WGS sequence"/>
</dbReference>
<dbReference type="RefSeq" id="WP_358360204.1">
    <property type="nucleotide sequence ID" value="NZ_JBEZFP010000100.1"/>
</dbReference>
<evidence type="ECO:0000313" key="4">
    <source>
        <dbReference type="Proteomes" id="UP001551482"/>
    </source>
</evidence>
<evidence type="ECO:0000259" key="2">
    <source>
        <dbReference type="Pfam" id="PF13581"/>
    </source>
</evidence>
<evidence type="ECO:0000313" key="3">
    <source>
        <dbReference type="EMBL" id="MEU8137788.1"/>
    </source>
</evidence>
<keyword evidence="3" id="KW-0547">Nucleotide-binding</keyword>
<dbReference type="PANTHER" id="PTHR35526:SF3">
    <property type="entry name" value="ANTI-SIGMA-F FACTOR RSBW"/>
    <property type="match status" value="1"/>
</dbReference>
<proteinExistence type="predicted"/>
<sequence>MRLAHLRSLVLDLGEASGVVLRVRERTRQFLDHVPDAPPSAEAVRDVVMVVSELVANAYRHATGPRRLTLTADDETITVAVEDGRPDGLTPLPTAPASGGFGLLVIRRLCRDVDVHPVPGGKRVIATVPRQPNGR</sequence>
<comment type="caution">
    <text evidence="3">The sequence shown here is derived from an EMBL/GenBank/DDBJ whole genome shotgun (WGS) entry which is preliminary data.</text>
</comment>
<dbReference type="SUPFAM" id="SSF55874">
    <property type="entry name" value="ATPase domain of HSP90 chaperone/DNA topoisomerase II/histidine kinase"/>
    <property type="match status" value="1"/>
</dbReference>
<keyword evidence="1" id="KW-0418">Kinase</keyword>
<keyword evidence="1" id="KW-0723">Serine/threonine-protein kinase</keyword>
<dbReference type="InterPro" id="IPR003594">
    <property type="entry name" value="HATPase_dom"/>
</dbReference>
<feature type="domain" description="Histidine kinase/HSP90-like ATPase" evidence="2">
    <location>
        <begin position="27"/>
        <end position="127"/>
    </location>
</feature>
<reference evidence="3 4" key="1">
    <citation type="submission" date="2024-06" db="EMBL/GenBank/DDBJ databases">
        <title>The Natural Products Discovery Center: Release of the First 8490 Sequenced Strains for Exploring Actinobacteria Biosynthetic Diversity.</title>
        <authorList>
            <person name="Kalkreuter E."/>
            <person name="Kautsar S.A."/>
            <person name="Yang D."/>
            <person name="Bader C.D."/>
            <person name="Teijaro C.N."/>
            <person name="Fluegel L."/>
            <person name="Davis C.M."/>
            <person name="Simpson J.R."/>
            <person name="Lauterbach L."/>
            <person name="Steele A.D."/>
            <person name="Gui C."/>
            <person name="Meng S."/>
            <person name="Li G."/>
            <person name="Viehrig K."/>
            <person name="Ye F."/>
            <person name="Su P."/>
            <person name="Kiefer A.F."/>
            <person name="Nichols A."/>
            <person name="Cepeda A.J."/>
            <person name="Yan W."/>
            <person name="Fan B."/>
            <person name="Jiang Y."/>
            <person name="Adhikari A."/>
            <person name="Zheng C.-J."/>
            <person name="Schuster L."/>
            <person name="Cowan T.M."/>
            <person name="Smanski M.J."/>
            <person name="Chevrette M.G."/>
            <person name="De Carvalho L.P.S."/>
            <person name="Shen B."/>
        </authorList>
    </citation>
    <scope>NUCLEOTIDE SEQUENCE [LARGE SCALE GENOMIC DNA]</scope>
    <source>
        <strain evidence="3 4">NPDC048946</strain>
    </source>
</reference>
<evidence type="ECO:0000256" key="1">
    <source>
        <dbReference type="ARBA" id="ARBA00022527"/>
    </source>
</evidence>
<organism evidence="3 4">
    <name type="scientific">Streptodolium elevatio</name>
    <dbReference type="NCBI Taxonomy" id="3157996"/>
    <lineage>
        <taxon>Bacteria</taxon>
        <taxon>Bacillati</taxon>
        <taxon>Actinomycetota</taxon>
        <taxon>Actinomycetes</taxon>
        <taxon>Kitasatosporales</taxon>
        <taxon>Streptomycetaceae</taxon>
        <taxon>Streptodolium</taxon>
    </lineage>
</organism>
<keyword evidence="4" id="KW-1185">Reference proteome</keyword>
<dbReference type="GO" id="GO:0005524">
    <property type="term" value="F:ATP binding"/>
    <property type="evidence" value="ECO:0007669"/>
    <property type="project" value="UniProtKB-KW"/>
</dbReference>